<evidence type="ECO:0000256" key="5">
    <source>
        <dbReference type="ARBA" id="ARBA00022553"/>
    </source>
</evidence>
<evidence type="ECO:0000313" key="24">
    <source>
        <dbReference type="Proteomes" id="UP000822688"/>
    </source>
</evidence>
<keyword evidence="11 20" id="KW-0547">Nucleotide-binding</keyword>
<keyword evidence="6" id="KW-0433">Leucine-rich repeat</keyword>
<keyword evidence="15" id="KW-0472">Membrane</keyword>
<dbReference type="EMBL" id="CM026427">
    <property type="protein sequence ID" value="KAG0568929.1"/>
    <property type="molecule type" value="Genomic_DNA"/>
</dbReference>
<comment type="catalytic activity">
    <reaction evidence="18">
        <text>L-threonyl-[protein] + ATP = O-phospho-L-threonyl-[protein] + ADP + H(+)</text>
        <dbReference type="Rhea" id="RHEA:46608"/>
        <dbReference type="Rhea" id="RHEA-COMP:11060"/>
        <dbReference type="Rhea" id="RHEA-COMP:11605"/>
        <dbReference type="ChEBI" id="CHEBI:15378"/>
        <dbReference type="ChEBI" id="CHEBI:30013"/>
        <dbReference type="ChEBI" id="CHEBI:30616"/>
        <dbReference type="ChEBI" id="CHEBI:61977"/>
        <dbReference type="ChEBI" id="CHEBI:456216"/>
        <dbReference type="EC" id="2.7.11.1"/>
    </reaction>
</comment>
<evidence type="ECO:0000259" key="22">
    <source>
        <dbReference type="PROSITE" id="PS50011"/>
    </source>
</evidence>
<keyword evidence="9" id="KW-0732">Signal</keyword>
<dbReference type="Gene3D" id="3.30.200.20">
    <property type="entry name" value="Phosphorylase Kinase, domain 1"/>
    <property type="match status" value="1"/>
</dbReference>
<evidence type="ECO:0000256" key="8">
    <source>
        <dbReference type="ARBA" id="ARBA00022692"/>
    </source>
</evidence>
<dbReference type="Gene3D" id="1.10.510.10">
    <property type="entry name" value="Transferase(Phosphotransferase) domain 1"/>
    <property type="match status" value="2"/>
</dbReference>
<dbReference type="InterPro" id="IPR011009">
    <property type="entry name" value="Kinase-like_dom_sf"/>
</dbReference>
<evidence type="ECO:0000256" key="9">
    <source>
        <dbReference type="ARBA" id="ARBA00022729"/>
    </source>
</evidence>
<keyword evidence="10" id="KW-0677">Repeat</keyword>
<evidence type="ECO:0000256" key="18">
    <source>
        <dbReference type="ARBA" id="ARBA00047899"/>
    </source>
</evidence>
<dbReference type="PROSITE" id="PS00107">
    <property type="entry name" value="PROTEIN_KINASE_ATP"/>
    <property type="match status" value="2"/>
</dbReference>
<dbReference type="PROSITE" id="PS00108">
    <property type="entry name" value="PROTEIN_KINASE_ST"/>
    <property type="match status" value="2"/>
</dbReference>
<evidence type="ECO:0000256" key="13">
    <source>
        <dbReference type="ARBA" id="ARBA00022840"/>
    </source>
</evidence>
<dbReference type="PANTHER" id="PTHR44329">
    <property type="entry name" value="SERINE/THREONINE-PROTEIN KINASE TNNI3K-RELATED"/>
    <property type="match status" value="1"/>
</dbReference>
<evidence type="ECO:0000313" key="23">
    <source>
        <dbReference type="EMBL" id="KAG0568929.1"/>
    </source>
</evidence>
<feature type="region of interest" description="Disordered" evidence="21">
    <location>
        <begin position="940"/>
        <end position="967"/>
    </location>
</feature>
<dbReference type="PROSITE" id="PS50011">
    <property type="entry name" value="PROTEIN_KINASE_DOM"/>
    <property type="match status" value="2"/>
</dbReference>
<keyword evidence="24" id="KW-1185">Reference proteome</keyword>
<feature type="domain" description="Protein kinase" evidence="22">
    <location>
        <begin position="606"/>
        <end position="901"/>
    </location>
</feature>
<evidence type="ECO:0000256" key="1">
    <source>
        <dbReference type="ARBA" id="ARBA00004162"/>
    </source>
</evidence>
<evidence type="ECO:0000256" key="21">
    <source>
        <dbReference type="SAM" id="MobiDB-lite"/>
    </source>
</evidence>
<dbReference type="EC" id="2.7.11.1" evidence="2"/>
<dbReference type="GO" id="GO:0005886">
    <property type="term" value="C:plasma membrane"/>
    <property type="evidence" value="ECO:0007669"/>
    <property type="project" value="UniProtKB-SubCell"/>
</dbReference>
<feature type="region of interest" description="Disordered" evidence="21">
    <location>
        <begin position="901"/>
        <end position="921"/>
    </location>
</feature>
<feature type="domain" description="Protein kinase" evidence="22">
    <location>
        <begin position="294"/>
        <end position="579"/>
    </location>
</feature>
<dbReference type="PANTHER" id="PTHR44329:SF260">
    <property type="entry name" value="PROTEIN KINASE DOMAIN-CONTAINING PROTEIN"/>
    <property type="match status" value="1"/>
</dbReference>
<keyword evidence="12" id="KW-0418">Kinase</keyword>
<evidence type="ECO:0000256" key="11">
    <source>
        <dbReference type="ARBA" id="ARBA00022741"/>
    </source>
</evidence>
<dbReference type="InterPro" id="IPR008271">
    <property type="entry name" value="Ser/Thr_kinase_AS"/>
</dbReference>
<keyword evidence="8" id="KW-0812">Transmembrane</keyword>
<keyword evidence="16" id="KW-0675">Receptor</keyword>
<evidence type="ECO:0000256" key="17">
    <source>
        <dbReference type="ARBA" id="ARBA00023180"/>
    </source>
</evidence>
<dbReference type="InterPro" id="IPR001245">
    <property type="entry name" value="Ser-Thr/Tyr_kinase_cat_dom"/>
</dbReference>
<accession>A0A8T0HFS2</accession>
<dbReference type="InterPro" id="IPR017441">
    <property type="entry name" value="Protein_kinase_ATP_BS"/>
</dbReference>
<sequence length="980" mass="108388">MFKALRFVAVTTSQDRSVHTVSIPNFQIFKRKKNVGNSYIPEALKAFSRIMAFRTLRTNSRGLFKTKDAAENPELLLKLTTKCLKKVDRTVSLGAATSPKFNQEQCKYLAHKLKVAVQSARSLFEPIKTWYSKFASDEDRAQSLEILYLLFVLSKEVESFILGCSKSAWIQSAIMLANVSEHTSSLSFDLEVCTIAFSNSSSSSKIFGAALSGAAVTRIRRVEGEIVEEKFKLDQLRLYKDVSALIQSSKSSSAARQQATFLYERLRSLSRKHSRTDSPESDHSSCPEINLSNLKRTQELGKGATGIVHKANWLGIEVARKTFHGPASPYFEQEIKILEELCHPNIVSLLWHTRDKRNCYMVMELMDGDLSSFMQERLEEHGTGDPPMSILEGIHIMLQVAEGMLFLHGKKIVHRDLKSANILVKQMKARGVEEKYLQAKVADFGLSRTKERSRTYSNQTPNQGTTRWMPPEVMKIVNNDGEAELSKVHDKALKHPFKVDVYSFGIVFSEVLTGELPFPTLTPNEVKIEVLGGARPCLPDHCPDRLRNMIEACWSSDPTKRPGFGEICAELRHMKCAYLITSAALISAESDLMMTAEQVSRATQNFSGLRKIGEGSMSTVYRGVLPTSTAVAVKRLAIRRGDINSRLSRGVFEVLGHIQHPSLVKVLGYCCSSDITAIVTEYMPNGTLSNVMYGHCRDIEIVTEFNWNHRFDTAIRIAMGLKYLHCEFPTSVSQGSCTRSSFVHGDLKASNILFNSSMEARIADFGTDRLLSSHGLGDGASIADGYTAPELAESTDHGGTIKGDVYSFGIILLEMISGRSPRSLAAGQRLPQWIRASISNSTSLDNVLDSNLISELRVLQPLQEQIGMVLGVALLCTREDPGDRPYMTDVLDMLNDIKTRFQDEPKPEDGTGPQGVSRPGSARRLLSNLSAGSSKFLSSLSAGSSKWRSSLSNGSSKWLSSLSDGSSCLGLPTSYSSGRV</sequence>
<dbReference type="FunFam" id="1.10.510.10:FF:000358">
    <property type="entry name" value="Putative leucine-rich repeat receptor-like serine/threonine-protein kinase"/>
    <property type="match status" value="1"/>
</dbReference>
<evidence type="ECO:0000256" key="4">
    <source>
        <dbReference type="ARBA" id="ARBA00022527"/>
    </source>
</evidence>
<reference evidence="23 24" key="1">
    <citation type="submission" date="2020-06" db="EMBL/GenBank/DDBJ databases">
        <title>WGS assembly of Ceratodon purpureus strain R40.</title>
        <authorList>
            <person name="Carey S.B."/>
            <person name="Jenkins J."/>
            <person name="Shu S."/>
            <person name="Lovell J.T."/>
            <person name="Sreedasyam A."/>
            <person name="Maumus F."/>
            <person name="Tiley G.P."/>
            <person name="Fernandez-Pozo N."/>
            <person name="Barry K."/>
            <person name="Chen C."/>
            <person name="Wang M."/>
            <person name="Lipzen A."/>
            <person name="Daum C."/>
            <person name="Saski C.A."/>
            <person name="Payton A.C."/>
            <person name="Mcbreen J.C."/>
            <person name="Conrad R.E."/>
            <person name="Kollar L.M."/>
            <person name="Olsson S."/>
            <person name="Huttunen S."/>
            <person name="Landis J.B."/>
            <person name="Wickett N.J."/>
            <person name="Johnson M.G."/>
            <person name="Rensing S.A."/>
            <person name="Grimwood J."/>
            <person name="Schmutz J."/>
            <person name="Mcdaniel S.F."/>
        </authorList>
    </citation>
    <scope>NUCLEOTIDE SEQUENCE [LARGE SCALE GENOMIC DNA]</scope>
    <source>
        <strain evidence="23 24">R40</strain>
    </source>
</reference>
<dbReference type="AlphaFoldDB" id="A0A8T0HFS2"/>
<evidence type="ECO:0000256" key="2">
    <source>
        <dbReference type="ARBA" id="ARBA00012513"/>
    </source>
</evidence>
<dbReference type="CDD" id="cd13999">
    <property type="entry name" value="STKc_MAP3K-like"/>
    <property type="match status" value="1"/>
</dbReference>
<keyword evidence="4" id="KW-0723">Serine/threonine-protein kinase</keyword>
<comment type="subcellular location">
    <subcellularLocation>
        <location evidence="1">Cell membrane</location>
        <topology evidence="1">Single-pass membrane protein</topology>
    </subcellularLocation>
</comment>
<dbReference type="SMART" id="SM00220">
    <property type="entry name" value="S_TKc"/>
    <property type="match status" value="2"/>
</dbReference>
<dbReference type="SUPFAM" id="SSF56112">
    <property type="entry name" value="Protein kinase-like (PK-like)"/>
    <property type="match status" value="2"/>
</dbReference>
<dbReference type="GO" id="GO:0004674">
    <property type="term" value="F:protein serine/threonine kinase activity"/>
    <property type="evidence" value="ECO:0007669"/>
    <property type="project" value="UniProtKB-KW"/>
</dbReference>
<dbReference type="GO" id="GO:0005524">
    <property type="term" value="F:ATP binding"/>
    <property type="evidence" value="ECO:0007669"/>
    <property type="project" value="UniProtKB-UniRule"/>
</dbReference>
<name>A0A8T0HFS2_CERPU</name>
<keyword evidence="17" id="KW-0325">Glycoprotein</keyword>
<dbReference type="Proteomes" id="UP000822688">
    <property type="component" value="Chromosome 6"/>
</dbReference>
<evidence type="ECO:0000256" key="12">
    <source>
        <dbReference type="ARBA" id="ARBA00022777"/>
    </source>
</evidence>
<evidence type="ECO:0000256" key="7">
    <source>
        <dbReference type="ARBA" id="ARBA00022679"/>
    </source>
</evidence>
<evidence type="ECO:0000256" key="19">
    <source>
        <dbReference type="ARBA" id="ARBA00048679"/>
    </source>
</evidence>
<proteinExistence type="predicted"/>
<keyword evidence="7" id="KW-0808">Transferase</keyword>
<evidence type="ECO:0000256" key="16">
    <source>
        <dbReference type="ARBA" id="ARBA00023170"/>
    </source>
</evidence>
<keyword evidence="13 20" id="KW-0067">ATP-binding</keyword>
<organism evidence="23 24">
    <name type="scientific">Ceratodon purpureus</name>
    <name type="common">Fire moss</name>
    <name type="synonym">Dicranum purpureum</name>
    <dbReference type="NCBI Taxonomy" id="3225"/>
    <lineage>
        <taxon>Eukaryota</taxon>
        <taxon>Viridiplantae</taxon>
        <taxon>Streptophyta</taxon>
        <taxon>Embryophyta</taxon>
        <taxon>Bryophyta</taxon>
        <taxon>Bryophytina</taxon>
        <taxon>Bryopsida</taxon>
        <taxon>Dicranidae</taxon>
        <taxon>Pseudoditrichales</taxon>
        <taxon>Ditrichaceae</taxon>
        <taxon>Ceratodon</taxon>
    </lineage>
</organism>
<gene>
    <name evidence="23" type="ORF">KC19_6G052300</name>
</gene>
<dbReference type="Pfam" id="PF07714">
    <property type="entry name" value="PK_Tyr_Ser-Thr"/>
    <property type="match status" value="2"/>
</dbReference>
<keyword evidence="5" id="KW-0597">Phosphoprotein</keyword>
<feature type="binding site" evidence="20">
    <location>
        <position position="634"/>
    </location>
    <ligand>
        <name>ATP</name>
        <dbReference type="ChEBI" id="CHEBI:30616"/>
    </ligand>
</feature>
<evidence type="ECO:0000256" key="3">
    <source>
        <dbReference type="ARBA" id="ARBA00022475"/>
    </source>
</evidence>
<feature type="binding site" evidence="20">
    <location>
        <position position="321"/>
    </location>
    <ligand>
        <name>ATP</name>
        <dbReference type="ChEBI" id="CHEBI:30616"/>
    </ligand>
</feature>
<comment type="catalytic activity">
    <reaction evidence="19">
        <text>L-seryl-[protein] + ATP = O-phospho-L-seryl-[protein] + ADP + H(+)</text>
        <dbReference type="Rhea" id="RHEA:17989"/>
        <dbReference type="Rhea" id="RHEA-COMP:9863"/>
        <dbReference type="Rhea" id="RHEA-COMP:11604"/>
        <dbReference type="ChEBI" id="CHEBI:15378"/>
        <dbReference type="ChEBI" id="CHEBI:29999"/>
        <dbReference type="ChEBI" id="CHEBI:30616"/>
        <dbReference type="ChEBI" id="CHEBI:83421"/>
        <dbReference type="ChEBI" id="CHEBI:456216"/>
        <dbReference type="EC" id="2.7.11.1"/>
    </reaction>
</comment>
<evidence type="ECO:0000256" key="15">
    <source>
        <dbReference type="ARBA" id="ARBA00023136"/>
    </source>
</evidence>
<protein>
    <recommendedName>
        <fullName evidence="2">non-specific serine/threonine protein kinase</fullName>
        <ecNumber evidence="2">2.7.11.1</ecNumber>
    </recommendedName>
</protein>
<evidence type="ECO:0000256" key="20">
    <source>
        <dbReference type="PROSITE-ProRule" id="PRU10141"/>
    </source>
</evidence>
<dbReference type="InterPro" id="IPR000719">
    <property type="entry name" value="Prot_kinase_dom"/>
</dbReference>
<evidence type="ECO:0000256" key="10">
    <source>
        <dbReference type="ARBA" id="ARBA00022737"/>
    </source>
</evidence>
<evidence type="ECO:0000256" key="14">
    <source>
        <dbReference type="ARBA" id="ARBA00022989"/>
    </source>
</evidence>
<keyword evidence="14" id="KW-1133">Transmembrane helix</keyword>
<dbReference type="InterPro" id="IPR051681">
    <property type="entry name" value="Ser/Thr_Kinases-Pseudokinases"/>
</dbReference>
<evidence type="ECO:0000256" key="6">
    <source>
        <dbReference type="ARBA" id="ARBA00022614"/>
    </source>
</evidence>
<keyword evidence="3" id="KW-1003">Cell membrane</keyword>
<comment type="caution">
    <text evidence="23">The sequence shown here is derived from an EMBL/GenBank/DDBJ whole genome shotgun (WGS) entry which is preliminary data.</text>
</comment>